<comment type="caution">
    <text evidence="2">The sequence shown here is derived from an EMBL/GenBank/DDBJ whole genome shotgun (WGS) entry which is preliminary data.</text>
</comment>
<evidence type="ECO:0000313" key="3">
    <source>
        <dbReference type="Proteomes" id="UP000886523"/>
    </source>
</evidence>
<keyword evidence="3" id="KW-1185">Reference proteome</keyword>
<organism evidence="2 3">
    <name type="scientific">Hydnum rufescens UP504</name>
    <dbReference type="NCBI Taxonomy" id="1448309"/>
    <lineage>
        <taxon>Eukaryota</taxon>
        <taxon>Fungi</taxon>
        <taxon>Dikarya</taxon>
        <taxon>Basidiomycota</taxon>
        <taxon>Agaricomycotina</taxon>
        <taxon>Agaricomycetes</taxon>
        <taxon>Cantharellales</taxon>
        <taxon>Hydnaceae</taxon>
        <taxon>Hydnum</taxon>
    </lineage>
</organism>
<feature type="region of interest" description="Disordered" evidence="1">
    <location>
        <begin position="88"/>
        <end position="119"/>
    </location>
</feature>
<proteinExistence type="predicted"/>
<accession>A0A9P6B7M5</accession>
<dbReference type="EMBL" id="MU128929">
    <property type="protein sequence ID" value="KAF9517771.1"/>
    <property type="molecule type" value="Genomic_DNA"/>
</dbReference>
<feature type="compositionally biased region" description="Low complexity" evidence="1">
    <location>
        <begin position="110"/>
        <end position="119"/>
    </location>
</feature>
<dbReference type="AlphaFoldDB" id="A0A9P6B7M5"/>
<sequence length="119" mass="12974">MRLTGKDAGYQHRLRNVRHPSSIQEEVQVSALVSTPVGPALGEVRLWDIQIQIPLSLLPHMFEGGEPGWRTVAPRFIAPNALESIRTAAVSPNELSKTLPPPPPPPPSLPTTFHLSPLP</sequence>
<evidence type="ECO:0000313" key="2">
    <source>
        <dbReference type="EMBL" id="KAF9517771.1"/>
    </source>
</evidence>
<reference evidence="2" key="1">
    <citation type="journal article" date="2020" name="Nat. Commun.">
        <title>Large-scale genome sequencing of mycorrhizal fungi provides insights into the early evolution of symbiotic traits.</title>
        <authorList>
            <person name="Miyauchi S."/>
            <person name="Kiss E."/>
            <person name="Kuo A."/>
            <person name="Drula E."/>
            <person name="Kohler A."/>
            <person name="Sanchez-Garcia M."/>
            <person name="Morin E."/>
            <person name="Andreopoulos B."/>
            <person name="Barry K.W."/>
            <person name="Bonito G."/>
            <person name="Buee M."/>
            <person name="Carver A."/>
            <person name="Chen C."/>
            <person name="Cichocki N."/>
            <person name="Clum A."/>
            <person name="Culley D."/>
            <person name="Crous P.W."/>
            <person name="Fauchery L."/>
            <person name="Girlanda M."/>
            <person name="Hayes R.D."/>
            <person name="Keri Z."/>
            <person name="LaButti K."/>
            <person name="Lipzen A."/>
            <person name="Lombard V."/>
            <person name="Magnuson J."/>
            <person name="Maillard F."/>
            <person name="Murat C."/>
            <person name="Nolan M."/>
            <person name="Ohm R.A."/>
            <person name="Pangilinan J."/>
            <person name="Pereira M.F."/>
            <person name="Perotto S."/>
            <person name="Peter M."/>
            <person name="Pfister S."/>
            <person name="Riley R."/>
            <person name="Sitrit Y."/>
            <person name="Stielow J.B."/>
            <person name="Szollosi G."/>
            <person name="Zifcakova L."/>
            <person name="Stursova M."/>
            <person name="Spatafora J.W."/>
            <person name="Tedersoo L."/>
            <person name="Vaario L.M."/>
            <person name="Yamada A."/>
            <person name="Yan M."/>
            <person name="Wang P."/>
            <person name="Xu J."/>
            <person name="Bruns T."/>
            <person name="Baldrian P."/>
            <person name="Vilgalys R."/>
            <person name="Dunand C."/>
            <person name="Henrissat B."/>
            <person name="Grigoriev I.V."/>
            <person name="Hibbett D."/>
            <person name="Nagy L.G."/>
            <person name="Martin F.M."/>
        </authorList>
    </citation>
    <scope>NUCLEOTIDE SEQUENCE</scope>
    <source>
        <strain evidence="2">UP504</strain>
    </source>
</reference>
<evidence type="ECO:0000256" key="1">
    <source>
        <dbReference type="SAM" id="MobiDB-lite"/>
    </source>
</evidence>
<protein>
    <submittedName>
        <fullName evidence="2">Uncharacterized protein</fullName>
    </submittedName>
</protein>
<feature type="compositionally biased region" description="Pro residues" evidence="1">
    <location>
        <begin position="99"/>
        <end position="109"/>
    </location>
</feature>
<gene>
    <name evidence="2" type="ORF">BS47DRAFT_1389491</name>
</gene>
<name>A0A9P6B7M5_9AGAM</name>
<dbReference type="Proteomes" id="UP000886523">
    <property type="component" value="Unassembled WGS sequence"/>
</dbReference>